<name>A0A117Q9J5_STRCK</name>
<proteinExistence type="predicted"/>
<dbReference type="Proteomes" id="UP000053398">
    <property type="component" value="Unassembled WGS sequence"/>
</dbReference>
<gene>
    <name evidence="3" type="ORF">AQJ11_41510</name>
</gene>
<reference evidence="3 4" key="1">
    <citation type="submission" date="2015-10" db="EMBL/GenBank/DDBJ databases">
        <title>Draft genome sequence of Streptomyces corchorusii DSM 40340, type strain for the species Streptomyces corchorusii.</title>
        <authorList>
            <person name="Ruckert C."/>
            <person name="Winkler A."/>
            <person name="Kalinowski J."/>
            <person name="Kampfer P."/>
            <person name="Glaeser S."/>
        </authorList>
    </citation>
    <scope>NUCLEOTIDE SEQUENCE [LARGE SCALE GENOMIC DNA]</scope>
    <source>
        <strain evidence="3 4">DSM 40340</strain>
    </source>
</reference>
<protein>
    <recommendedName>
        <fullName evidence="2">Hemerythrin-like domain-containing protein</fullName>
    </recommendedName>
</protein>
<dbReference type="AlphaFoldDB" id="A0A117Q9J5"/>
<keyword evidence="4" id="KW-1185">Reference proteome</keyword>
<dbReference type="Gene3D" id="1.20.120.520">
    <property type="entry name" value="nmb1532 protein domain like"/>
    <property type="match status" value="1"/>
</dbReference>
<evidence type="ECO:0000256" key="1">
    <source>
        <dbReference type="SAM" id="Coils"/>
    </source>
</evidence>
<accession>A0A117Q9J5</accession>
<dbReference type="EMBL" id="LMWP01000064">
    <property type="protein sequence ID" value="KUN16062.1"/>
    <property type="molecule type" value="Genomic_DNA"/>
</dbReference>
<sequence>MSATQVPVGDGTRLFEELCAVHGIMTRGAQLVAGSFTQLAGGAAVDTKTLVATVQWFVDFVRHFHQGKDELFWPVVRERFPGRVRRLDRLAEDADALRAALDELESVIGRIAEERRVGGSVSWGHAMREGTLASYRIRDLLAGRFGVEEPLLRGLIPVAPDEGVAGLRKALADSVSRGGPHLVLGLLEHPEPLPGRDRLYGGLPPSVRWTRGMLMSRFRRTLKALAAD</sequence>
<organism evidence="3 4">
    <name type="scientific">Streptomyces corchorusii</name>
    <name type="common">Streptomyces chibaensis</name>
    <dbReference type="NCBI Taxonomy" id="1903"/>
    <lineage>
        <taxon>Bacteria</taxon>
        <taxon>Bacillati</taxon>
        <taxon>Actinomycetota</taxon>
        <taxon>Actinomycetes</taxon>
        <taxon>Kitasatosporales</taxon>
        <taxon>Streptomycetaceae</taxon>
        <taxon>Streptomyces</taxon>
    </lineage>
</organism>
<evidence type="ECO:0000313" key="4">
    <source>
        <dbReference type="Proteomes" id="UP000053398"/>
    </source>
</evidence>
<evidence type="ECO:0000313" key="3">
    <source>
        <dbReference type="EMBL" id="KUN16062.1"/>
    </source>
</evidence>
<dbReference type="InterPro" id="IPR012312">
    <property type="entry name" value="Hemerythrin-like"/>
</dbReference>
<feature type="domain" description="Hemerythrin-like" evidence="2">
    <location>
        <begin position="43"/>
        <end position="112"/>
    </location>
</feature>
<feature type="coiled-coil region" evidence="1">
    <location>
        <begin position="87"/>
        <end position="114"/>
    </location>
</feature>
<dbReference type="RefSeq" id="WP_059266885.1">
    <property type="nucleotide sequence ID" value="NZ_KQ948376.1"/>
</dbReference>
<comment type="caution">
    <text evidence="3">The sequence shown here is derived from an EMBL/GenBank/DDBJ whole genome shotgun (WGS) entry which is preliminary data.</text>
</comment>
<dbReference type="Pfam" id="PF01814">
    <property type="entry name" value="Hemerythrin"/>
    <property type="match status" value="1"/>
</dbReference>
<keyword evidence="1" id="KW-0175">Coiled coil</keyword>
<evidence type="ECO:0000259" key="2">
    <source>
        <dbReference type="Pfam" id="PF01814"/>
    </source>
</evidence>